<protein>
    <submittedName>
        <fullName evidence="3">Uncharacterized protein</fullName>
    </submittedName>
</protein>
<dbReference type="InterPro" id="IPR036188">
    <property type="entry name" value="FAD/NAD-bd_sf"/>
</dbReference>
<dbReference type="PANTHER" id="PTHR43747:SF5">
    <property type="entry name" value="FAD-BINDING DOMAIN-CONTAINING PROTEIN"/>
    <property type="match status" value="1"/>
</dbReference>
<reference evidence="3" key="1">
    <citation type="submission" date="2020-11" db="EMBL/GenBank/DDBJ databases">
        <title>Chlorella ohadii genome sequencing and assembly.</title>
        <authorList>
            <person name="Murik O."/>
            <person name="Treves H."/>
            <person name="Kedem I."/>
            <person name="Shotland Y."/>
            <person name="Kaplan A."/>
        </authorList>
    </citation>
    <scope>NUCLEOTIDE SEQUENCE</scope>
    <source>
        <strain evidence="3">1</strain>
    </source>
</reference>
<dbReference type="EMBL" id="JADXDR010000147">
    <property type="protein sequence ID" value="KAI7837614.1"/>
    <property type="molecule type" value="Genomic_DNA"/>
</dbReference>
<keyword evidence="4" id="KW-1185">Reference proteome</keyword>
<dbReference type="AlphaFoldDB" id="A0AAD5DNL1"/>
<dbReference type="InterPro" id="IPR050816">
    <property type="entry name" value="Flavin-dep_Halogenase_NPB"/>
</dbReference>
<evidence type="ECO:0000256" key="1">
    <source>
        <dbReference type="ARBA" id="ARBA00005706"/>
    </source>
</evidence>
<keyword evidence="2" id="KW-0560">Oxidoreductase</keyword>
<proteinExistence type="inferred from homology"/>
<dbReference type="PANTHER" id="PTHR43747">
    <property type="entry name" value="FAD-BINDING PROTEIN"/>
    <property type="match status" value="1"/>
</dbReference>
<gene>
    <name evidence="3" type="ORF">COHA_008540</name>
</gene>
<evidence type="ECO:0000313" key="4">
    <source>
        <dbReference type="Proteomes" id="UP001205105"/>
    </source>
</evidence>
<dbReference type="Proteomes" id="UP001205105">
    <property type="component" value="Unassembled WGS sequence"/>
</dbReference>
<dbReference type="Gene3D" id="3.50.50.60">
    <property type="entry name" value="FAD/NAD(P)-binding domain"/>
    <property type="match status" value="1"/>
</dbReference>
<evidence type="ECO:0000313" key="3">
    <source>
        <dbReference type="EMBL" id="KAI7837614.1"/>
    </source>
</evidence>
<comment type="caution">
    <text evidence="3">The sequence shown here is derived from an EMBL/GenBank/DDBJ whole genome shotgun (WGS) entry which is preliminary data.</text>
</comment>
<comment type="similarity">
    <text evidence="1">Belongs to the flavin-dependent halogenase family.</text>
</comment>
<dbReference type="GO" id="GO:0016491">
    <property type="term" value="F:oxidoreductase activity"/>
    <property type="evidence" value="ECO:0007669"/>
    <property type="project" value="UniProtKB-KW"/>
</dbReference>
<name>A0AAD5DNL1_9CHLO</name>
<evidence type="ECO:0000256" key="2">
    <source>
        <dbReference type="ARBA" id="ARBA00023002"/>
    </source>
</evidence>
<dbReference type="SUPFAM" id="SSF51905">
    <property type="entry name" value="FAD/NAD(P)-binding domain"/>
    <property type="match status" value="1"/>
</dbReference>
<organism evidence="3 4">
    <name type="scientific">Chlorella ohadii</name>
    <dbReference type="NCBI Taxonomy" id="2649997"/>
    <lineage>
        <taxon>Eukaryota</taxon>
        <taxon>Viridiplantae</taxon>
        <taxon>Chlorophyta</taxon>
        <taxon>core chlorophytes</taxon>
        <taxon>Trebouxiophyceae</taxon>
        <taxon>Chlorellales</taxon>
        <taxon>Chlorellaceae</taxon>
        <taxon>Chlorella clade</taxon>
        <taxon>Chlorella</taxon>
    </lineage>
</organism>
<accession>A0AAD5DNL1</accession>
<sequence>MSGSPRSVLPEAAEPGLRALVLGGGLAGLVSAAVACKHFDRVTLIEADSLAHADNAEQHAKHRRGIPQMRHPHTLVTGGLQAIESVLPGFKAEMVRRGAWDLDVGRDFQFFDFGAPFAHATESSLKSIGASRHLIQSTLQDEVLARHAGRLEVLDGWRVSNLVWSEDRGTVLGVELADGKRVEADLVIVTLGRYCRLPQWLEAGGYEAPPSQRVDCSLRYSSRLYQMPDGWAKDGPWLGHVTFGRPGGLRGAGMVPIEGNMWNMGLWGINGITPPTDEEGFQEYATSLPDQSVYQAIRNAKPLAPIHKYAGAFNIRHQYDKVQLPKGMVVLGDAYVALNPVYAQGMSVAAVSALTLDQALAAALAAAPAVGSAASGKVGDSSGSLEARRAAVRGMGPAFQKRLAAVVEAPWSIASSEDMRYPGTKVDGVATPPRWLGAYVDSLFRACHRDSRVQDIFFSVAHLTRPPHHLFHPHLLAAAAGQIVRDLKQRWWPTAAVAAAPTPADAVHAKAA</sequence>